<protein>
    <submittedName>
        <fullName evidence="3">Small acid-soluble spore protein K</fullName>
    </submittedName>
</protein>
<dbReference type="Proteomes" id="UP001596002">
    <property type="component" value="Unassembled WGS sequence"/>
</dbReference>
<dbReference type="EMBL" id="JBHSHC010000016">
    <property type="protein sequence ID" value="MFC4766402.1"/>
    <property type="molecule type" value="Genomic_DNA"/>
</dbReference>
<dbReference type="RefSeq" id="WP_380024242.1">
    <property type="nucleotide sequence ID" value="NZ_JBHSHC010000016.1"/>
</dbReference>
<evidence type="ECO:0000256" key="2">
    <source>
        <dbReference type="SAM" id="MobiDB-lite"/>
    </source>
</evidence>
<dbReference type="Pfam" id="PF08176">
    <property type="entry name" value="SspK"/>
    <property type="match status" value="1"/>
</dbReference>
<accession>A0ABV9PZD5</accession>
<organism evidence="3 4">
    <name type="scientific">Effusibacillus consociatus</name>
    <dbReference type="NCBI Taxonomy" id="1117041"/>
    <lineage>
        <taxon>Bacteria</taxon>
        <taxon>Bacillati</taxon>
        <taxon>Bacillota</taxon>
        <taxon>Bacilli</taxon>
        <taxon>Bacillales</taxon>
        <taxon>Alicyclobacillaceae</taxon>
        <taxon>Effusibacillus</taxon>
    </lineage>
</organism>
<feature type="compositionally biased region" description="Basic and acidic residues" evidence="2">
    <location>
        <begin position="13"/>
        <end position="22"/>
    </location>
</feature>
<evidence type="ECO:0000313" key="4">
    <source>
        <dbReference type="Proteomes" id="UP001596002"/>
    </source>
</evidence>
<gene>
    <name evidence="3" type="primary">sspK</name>
    <name evidence="3" type="ORF">ACFO8Q_03190</name>
</gene>
<evidence type="ECO:0000313" key="3">
    <source>
        <dbReference type="EMBL" id="MFC4766402.1"/>
    </source>
</evidence>
<proteinExistence type="predicted"/>
<sequence>MVRNKDSNFPGPRKIEDPKAKPELAPLRPDGTIAPQPRDRMRKSGKES</sequence>
<feature type="compositionally biased region" description="Basic and acidic residues" evidence="2">
    <location>
        <begin position="37"/>
        <end position="48"/>
    </location>
</feature>
<evidence type="ECO:0000256" key="1">
    <source>
        <dbReference type="ARBA" id="ARBA00022969"/>
    </source>
</evidence>
<name>A0ABV9PZD5_9BACL</name>
<dbReference type="InterPro" id="IPR012611">
    <property type="entry name" value="SASP_SspK"/>
</dbReference>
<keyword evidence="4" id="KW-1185">Reference proteome</keyword>
<feature type="region of interest" description="Disordered" evidence="2">
    <location>
        <begin position="1"/>
        <end position="48"/>
    </location>
</feature>
<comment type="caution">
    <text evidence="3">The sequence shown here is derived from an EMBL/GenBank/DDBJ whole genome shotgun (WGS) entry which is preliminary data.</text>
</comment>
<reference evidence="4" key="1">
    <citation type="journal article" date="2019" name="Int. J. Syst. Evol. Microbiol.">
        <title>The Global Catalogue of Microorganisms (GCM) 10K type strain sequencing project: providing services to taxonomists for standard genome sequencing and annotation.</title>
        <authorList>
            <consortium name="The Broad Institute Genomics Platform"/>
            <consortium name="The Broad Institute Genome Sequencing Center for Infectious Disease"/>
            <person name="Wu L."/>
            <person name="Ma J."/>
        </authorList>
    </citation>
    <scope>NUCLEOTIDE SEQUENCE [LARGE SCALE GENOMIC DNA]</scope>
    <source>
        <strain evidence="4">WYCCWR 12678</strain>
    </source>
</reference>
<keyword evidence="1" id="KW-0749">Sporulation</keyword>